<evidence type="ECO:0000256" key="1">
    <source>
        <dbReference type="SAM" id="Phobius"/>
    </source>
</evidence>
<dbReference type="EMBL" id="JBHSGL010000005">
    <property type="protein sequence ID" value="MFC4713632.1"/>
    <property type="molecule type" value="Genomic_DNA"/>
</dbReference>
<sequence>MVHQGKVQRLLLVFMVLAINLPPVLLGSFPTGFALYFQLFVTALIVLALFIKANARVRRDNIVYRLEWLKLPLFYKTVYADQVRRIDFKRSNWTSKAAVVHVKKGIDLRFTLFPDGLFNDLEQFAERNKLELHKSKDYKTAEKLGSNRLR</sequence>
<dbReference type="Proteomes" id="UP001595932">
    <property type="component" value="Unassembled WGS sequence"/>
</dbReference>
<gene>
    <name evidence="2" type="ORF">ACFO5U_12190</name>
</gene>
<protein>
    <recommendedName>
        <fullName evidence="4">PH domain-containing protein</fullName>
    </recommendedName>
</protein>
<proteinExistence type="predicted"/>
<keyword evidence="1" id="KW-0812">Transmembrane</keyword>
<comment type="caution">
    <text evidence="2">The sequence shown here is derived from an EMBL/GenBank/DDBJ whole genome shotgun (WGS) entry which is preliminary data.</text>
</comment>
<organism evidence="2 3">
    <name type="scientific">Planococcus dechangensis</name>
    <dbReference type="NCBI Taxonomy" id="1176255"/>
    <lineage>
        <taxon>Bacteria</taxon>
        <taxon>Bacillati</taxon>
        <taxon>Bacillota</taxon>
        <taxon>Bacilli</taxon>
        <taxon>Bacillales</taxon>
        <taxon>Caryophanaceae</taxon>
        <taxon>Planococcus</taxon>
    </lineage>
</organism>
<evidence type="ECO:0008006" key="4">
    <source>
        <dbReference type="Google" id="ProtNLM"/>
    </source>
</evidence>
<feature type="transmembrane region" description="Helical" evidence="1">
    <location>
        <begin position="33"/>
        <end position="51"/>
    </location>
</feature>
<name>A0ABV9MCT0_9BACL</name>
<keyword evidence="1" id="KW-0472">Membrane</keyword>
<keyword evidence="3" id="KW-1185">Reference proteome</keyword>
<accession>A0ABV9MCT0</accession>
<dbReference type="RefSeq" id="WP_377279333.1">
    <property type="nucleotide sequence ID" value="NZ_JBHSGL010000005.1"/>
</dbReference>
<evidence type="ECO:0000313" key="2">
    <source>
        <dbReference type="EMBL" id="MFC4713632.1"/>
    </source>
</evidence>
<evidence type="ECO:0000313" key="3">
    <source>
        <dbReference type="Proteomes" id="UP001595932"/>
    </source>
</evidence>
<keyword evidence="1" id="KW-1133">Transmembrane helix</keyword>
<reference evidence="3" key="1">
    <citation type="journal article" date="2019" name="Int. J. Syst. Evol. Microbiol.">
        <title>The Global Catalogue of Microorganisms (GCM) 10K type strain sequencing project: providing services to taxonomists for standard genome sequencing and annotation.</title>
        <authorList>
            <consortium name="The Broad Institute Genomics Platform"/>
            <consortium name="The Broad Institute Genome Sequencing Center for Infectious Disease"/>
            <person name="Wu L."/>
            <person name="Ma J."/>
        </authorList>
    </citation>
    <scope>NUCLEOTIDE SEQUENCE [LARGE SCALE GENOMIC DNA]</scope>
    <source>
        <strain evidence="3">CGMCC 1.12151</strain>
    </source>
</reference>
<feature type="transmembrane region" description="Helical" evidence="1">
    <location>
        <begin position="7"/>
        <end position="27"/>
    </location>
</feature>